<evidence type="ECO:0000313" key="1">
    <source>
        <dbReference type="EMBL" id="MBD2864747.1"/>
    </source>
</evidence>
<sequence>MGTDVPKIMGKIDVEKTAKSGLVKTAAGTMRDNKIEHFRLAVVDQHGADLSDKIRFIL</sequence>
<proteinExistence type="predicted"/>
<accession>A0A927CDC3</accession>
<dbReference type="RefSeq" id="WP_190930372.1">
    <property type="nucleotide sequence ID" value="NZ_JACXJA010000032.1"/>
</dbReference>
<evidence type="ECO:0000313" key="2">
    <source>
        <dbReference type="Proteomes" id="UP000639396"/>
    </source>
</evidence>
<organism evidence="1 2">
    <name type="scientific">Paenibacillus oceani</name>
    <dbReference type="NCBI Taxonomy" id="2772510"/>
    <lineage>
        <taxon>Bacteria</taxon>
        <taxon>Bacillati</taxon>
        <taxon>Bacillota</taxon>
        <taxon>Bacilli</taxon>
        <taxon>Bacillales</taxon>
        <taxon>Paenibacillaceae</taxon>
        <taxon>Paenibacillus</taxon>
    </lineage>
</organism>
<protein>
    <submittedName>
        <fullName evidence="1">Uncharacterized protein</fullName>
    </submittedName>
</protein>
<dbReference type="EMBL" id="JACXJA010000032">
    <property type="protein sequence ID" value="MBD2864747.1"/>
    <property type="molecule type" value="Genomic_DNA"/>
</dbReference>
<comment type="caution">
    <text evidence="1">The sequence shown here is derived from an EMBL/GenBank/DDBJ whole genome shotgun (WGS) entry which is preliminary data.</text>
</comment>
<dbReference type="AlphaFoldDB" id="A0A927CDC3"/>
<reference evidence="1" key="1">
    <citation type="submission" date="2020-09" db="EMBL/GenBank/DDBJ databases">
        <title>A novel bacterium of genus Paenibacillus, isolated from South China Sea.</title>
        <authorList>
            <person name="Huang H."/>
            <person name="Mo K."/>
            <person name="Hu Y."/>
        </authorList>
    </citation>
    <scope>NUCLEOTIDE SEQUENCE</scope>
    <source>
        <strain evidence="1">IB182363</strain>
    </source>
</reference>
<dbReference type="Proteomes" id="UP000639396">
    <property type="component" value="Unassembled WGS sequence"/>
</dbReference>
<gene>
    <name evidence="1" type="ORF">IDH45_22460</name>
</gene>
<keyword evidence="2" id="KW-1185">Reference proteome</keyword>
<name>A0A927CDC3_9BACL</name>